<evidence type="ECO:0000313" key="6">
    <source>
        <dbReference type="EMBL" id="MBB5870021.1"/>
    </source>
</evidence>
<dbReference type="Pfam" id="PF00196">
    <property type="entry name" value="GerE"/>
    <property type="match status" value="1"/>
</dbReference>
<keyword evidence="1" id="KW-0805">Transcription regulation</keyword>
<keyword evidence="2 6" id="KW-0238">DNA-binding</keyword>
<name>A0A841BT98_9ACTN</name>
<evidence type="ECO:0000256" key="4">
    <source>
        <dbReference type="SAM" id="MobiDB-lite"/>
    </source>
</evidence>
<sequence>MLTTDEPSPTDPVMNPTATERTGLTTAVVAGNELLRRGIDGMLQSMPEVDGVRECGRAEDLCRMVQRERIDIVIVAAVDAPWLTTCPDLATSGAIVLILVDQASIEDLSNYPAVAGGFLWQPDLTAESLREALRRCRNGDAPMPPDLVRALIGRADAPYRRSRSRPVNLTNREQETLTLLVRGLSNKQIAKRLQISSHGAKRLVASIMLKLDAPNRTLAAVTAVRAGIVEAQ</sequence>
<dbReference type="SMART" id="SM00421">
    <property type="entry name" value="HTH_LUXR"/>
    <property type="match status" value="1"/>
</dbReference>
<evidence type="ECO:0000256" key="2">
    <source>
        <dbReference type="ARBA" id="ARBA00023125"/>
    </source>
</evidence>
<dbReference type="GO" id="GO:0006355">
    <property type="term" value="P:regulation of DNA-templated transcription"/>
    <property type="evidence" value="ECO:0007669"/>
    <property type="project" value="InterPro"/>
</dbReference>
<reference evidence="6 7" key="1">
    <citation type="submission" date="2020-08" db="EMBL/GenBank/DDBJ databases">
        <title>Sequencing the genomes of 1000 actinobacteria strains.</title>
        <authorList>
            <person name="Klenk H.-P."/>
        </authorList>
    </citation>
    <scope>NUCLEOTIDE SEQUENCE [LARGE SCALE GENOMIC DNA]</scope>
    <source>
        <strain evidence="6 7">DSM 45362</strain>
    </source>
</reference>
<evidence type="ECO:0000313" key="7">
    <source>
        <dbReference type="Proteomes" id="UP000587527"/>
    </source>
</evidence>
<dbReference type="PRINTS" id="PR00038">
    <property type="entry name" value="HTHLUXR"/>
</dbReference>
<keyword evidence="3" id="KW-0804">Transcription</keyword>
<dbReference type="Gene3D" id="3.40.50.2300">
    <property type="match status" value="1"/>
</dbReference>
<dbReference type="AlphaFoldDB" id="A0A841BT98"/>
<evidence type="ECO:0000256" key="3">
    <source>
        <dbReference type="ARBA" id="ARBA00023163"/>
    </source>
</evidence>
<organism evidence="6 7">
    <name type="scientific">Allocatelliglobosispora scoriae</name>
    <dbReference type="NCBI Taxonomy" id="643052"/>
    <lineage>
        <taxon>Bacteria</taxon>
        <taxon>Bacillati</taxon>
        <taxon>Actinomycetota</taxon>
        <taxon>Actinomycetes</taxon>
        <taxon>Micromonosporales</taxon>
        <taxon>Micromonosporaceae</taxon>
        <taxon>Allocatelliglobosispora</taxon>
    </lineage>
</organism>
<dbReference type="PROSITE" id="PS50043">
    <property type="entry name" value="HTH_LUXR_2"/>
    <property type="match status" value="1"/>
</dbReference>
<protein>
    <submittedName>
        <fullName evidence="6">DNA-binding NarL/FixJ family response regulator</fullName>
    </submittedName>
</protein>
<dbReference type="EMBL" id="JACHMN010000002">
    <property type="protein sequence ID" value="MBB5870021.1"/>
    <property type="molecule type" value="Genomic_DNA"/>
</dbReference>
<evidence type="ECO:0000256" key="1">
    <source>
        <dbReference type="ARBA" id="ARBA00023015"/>
    </source>
</evidence>
<gene>
    <name evidence="6" type="ORF">F4553_003400</name>
</gene>
<evidence type="ECO:0000259" key="5">
    <source>
        <dbReference type="PROSITE" id="PS50043"/>
    </source>
</evidence>
<keyword evidence="7" id="KW-1185">Reference proteome</keyword>
<dbReference type="PANTHER" id="PTHR44688:SF16">
    <property type="entry name" value="DNA-BINDING TRANSCRIPTIONAL ACTIVATOR DEVR_DOSR"/>
    <property type="match status" value="1"/>
</dbReference>
<feature type="region of interest" description="Disordered" evidence="4">
    <location>
        <begin position="1"/>
        <end position="21"/>
    </location>
</feature>
<dbReference type="Proteomes" id="UP000587527">
    <property type="component" value="Unassembled WGS sequence"/>
</dbReference>
<dbReference type="InterPro" id="IPR000792">
    <property type="entry name" value="Tscrpt_reg_LuxR_C"/>
</dbReference>
<dbReference type="CDD" id="cd06170">
    <property type="entry name" value="LuxR_C_like"/>
    <property type="match status" value="1"/>
</dbReference>
<dbReference type="GO" id="GO:0003677">
    <property type="term" value="F:DNA binding"/>
    <property type="evidence" value="ECO:0007669"/>
    <property type="project" value="UniProtKB-KW"/>
</dbReference>
<dbReference type="InterPro" id="IPR016032">
    <property type="entry name" value="Sig_transdc_resp-reg_C-effctor"/>
</dbReference>
<dbReference type="RefSeq" id="WP_184837095.1">
    <property type="nucleotide sequence ID" value="NZ_JACHMN010000002.1"/>
</dbReference>
<comment type="caution">
    <text evidence="6">The sequence shown here is derived from an EMBL/GenBank/DDBJ whole genome shotgun (WGS) entry which is preliminary data.</text>
</comment>
<proteinExistence type="predicted"/>
<accession>A0A841BT98</accession>
<dbReference type="SUPFAM" id="SSF46894">
    <property type="entry name" value="C-terminal effector domain of the bipartite response regulators"/>
    <property type="match status" value="1"/>
</dbReference>
<dbReference type="PANTHER" id="PTHR44688">
    <property type="entry name" value="DNA-BINDING TRANSCRIPTIONAL ACTIVATOR DEVR_DOSR"/>
    <property type="match status" value="1"/>
</dbReference>
<feature type="domain" description="HTH luxR-type" evidence="5">
    <location>
        <begin position="162"/>
        <end position="227"/>
    </location>
</feature>